<protein>
    <recommendedName>
        <fullName evidence="3">Tetratricopeptide repeat-containing protein</fullName>
    </recommendedName>
</protein>
<gene>
    <name evidence="1" type="ORF">SAMN03080615_02973</name>
</gene>
<dbReference type="STRING" id="355243.SAMN03080615_02973"/>
<sequence length="318" mass="36266">MKSVIEHYKYFTLLVLVGLLSGCAVTLDVDNMNDSYGDPDQLIKADGIPQQGYYTTRVISDEDTPNRLYNNGDFIGNTYVLDIDLELKKTANGNYYRFLITPLHLSKELKASWNPWLQAMLNFTSTGEDPKAIKLYAKLPDDLTQNSDGKIVTDWFICDVCTKGKTSQFAELANADSKSTHRFWYQFVQSPTYEPNWQGDMAAREHQITVIAEENKRRIEAIEAKMPPSVRRDKYMVQLSSYLKKQNYKAALDVFPKLESLPIATDPSLKYFYGEALLKTNQPAKAMQKLYQYINEQGTGAAHYARALEMINEAESQL</sequence>
<accession>A0A1H9JGD6</accession>
<proteinExistence type="predicted"/>
<dbReference type="PROSITE" id="PS51257">
    <property type="entry name" value="PROKAR_LIPOPROTEIN"/>
    <property type="match status" value="1"/>
</dbReference>
<reference evidence="2" key="1">
    <citation type="submission" date="2016-10" db="EMBL/GenBank/DDBJ databases">
        <authorList>
            <person name="Varghese N."/>
            <person name="Submissions S."/>
        </authorList>
    </citation>
    <scope>NUCLEOTIDE SEQUENCE [LARGE SCALE GENOMIC DNA]</scope>
    <source>
        <strain evidence="2">DSM 18887</strain>
    </source>
</reference>
<keyword evidence="2" id="KW-1185">Reference proteome</keyword>
<dbReference type="EMBL" id="FOGB01000009">
    <property type="protein sequence ID" value="SEQ85615.1"/>
    <property type="molecule type" value="Genomic_DNA"/>
</dbReference>
<name>A0A1H9JGD6_9GAMM</name>
<dbReference type="AlphaFoldDB" id="A0A1H9JGD6"/>
<dbReference type="Proteomes" id="UP000198749">
    <property type="component" value="Unassembled WGS sequence"/>
</dbReference>
<evidence type="ECO:0000313" key="1">
    <source>
        <dbReference type="EMBL" id="SEQ85615.1"/>
    </source>
</evidence>
<organism evidence="1 2">
    <name type="scientific">Amphritea atlantica</name>
    <dbReference type="NCBI Taxonomy" id="355243"/>
    <lineage>
        <taxon>Bacteria</taxon>
        <taxon>Pseudomonadati</taxon>
        <taxon>Pseudomonadota</taxon>
        <taxon>Gammaproteobacteria</taxon>
        <taxon>Oceanospirillales</taxon>
        <taxon>Oceanospirillaceae</taxon>
        <taxon>Amphritea</taxon>
    </lineage>
</organism>
<dbReference type="RefSeq" id="WP_091359870.1">
    <property type="nucleotide sequence ID" value="NZ_AP025284.1"/>
</dbReference>
<evidence type="ECO:0008006" key="3">
    <source>
        <dbReference type="Google" id="ProtNLM"/>
    </source>
</evidence>
<evidence type="ECO:0000313" key="2">
    <source>
        <dbReference type="Proteomes" id="UP000198749"/>
    </source>
</evidence>
<dbReference type="OrthoDB" id="6119385at2"/>